<dbReference type="Pfam" id="PF25990">
    <property type="entry name" value="Beta-barrel_YknX"/>
    <property type="match status" value="1"/>
</dbReference>
<dbReference type="AlphaFoldDB" id="A0A4R5DWE1"/>
<dbReference type="SUPFAM" id="SSF111369">
    <property type="entry name" value="HlyD-like secretion proteins"/>
    <property type="match status" value="1"/>
</dbReference>
<comment type="caution">
    <text evidence="6">The sequence shown here is derived from an EMBL/GenBank/DDBJ whole genome shotgun (WGS) entry which is preliminary data.</text>
</comment>
<dbReference type="InterPro" id="IPR058647">
    <property type="entry name" value="BSH_CzcB-like"/>
</dbReference>
<reference evidence="6 7" key="1">
    <citation type="submission" date="2019-03" db="EMBL/GenBank/DDBJ databases">
        <title>Dyadobacter AR-3-6 sp. nov., isolated from arctic soil.</title>
        <authorList>
            <person name="Chaudhary D.K."/>
        </authorList>
    </citation>
    <scope>NUCLEOTIDE SEQUENCE [LARGE SCALE GENOMIC DNA]</scope>
    <source>
        <strain evidence="6 7">AR-3-6</strain>
    </source>
</reference>
<comment type="similarity">
    <text evidence="1">Belongs to the membrane fusion protein (MFP) (TC 8.A.1) family.</text>
</comment>
<dbReference type="RefSeq" id="WP_131958858.1">
    <property type="nucleotide sequence ID" value="NZ_SMFL01000004.1"/>
</dbReference>
<evidence type="ECO:0000313" key="6">
    <source>
        <dbReference type="EMBL" id="TDE15595.1"/>
    </source>
</evidence>
<feature type="domain" description="Multidrug resistance protein MdtA-like C-terminal permuted SH3" evidence="3">
    <location>
        <begin position="281"/>
        <end position="339"/>
    </location>
</feature>
<evidence type="ECO:0000256" key="1">
    <source>
        <dbReference type="ARBA" id="ARBA00009477"/>
    </source>
</evidence>
<dbReference type="InterPro" id="IPR006143">
    <property type="entry name" value="RND_pump_MFP"/>
</dbReference>
<feature type="coiled-coil region" evidence="2">
    <location>
        <begin position="103"/>
        <end position="161"/>
    </location>
</feature>
<proteinExistence type="inferred from homology"/>
<dbReference type="EMBL" id="SMFL01000004">
    <property type="protein sequence ID" value="TDE15595.1"/>
    <property type="molecule type" value="Genomic_DNA"/>
</dbReference>
<dbReference type="Pfam" id="PF25967">
    <property type="entry name" value="RND-MFP_C"/>
    <property type="match status" value="1"/>
</dbReference>
<dbReference type="Proteomes" id="UP000294850">
    <property type="component" value="Unassembled WGS sequence"/>
</dbReference>
<feature type="domain" description="YknX-like beta-barrel" evidence="5">
    <location>
        <begin position="202"/>
        <end position="258"/>
    </location>
</feature>
<evidence type="ECO:0000259" key="5">
    <source>
        <dbReference type="Pfam" id="PF25990"/>
    </source>
</evidence>
<dbReference type="GO" id="GO:1990281">
    <property type="term" value="C:efflux pump complex"/>
    <property type="evidence" value="ECO:0007669"/>
    <property type="project" value="TreeGrafter"/>
</dbReference>
<protein>
    <submittedName>
        <fullName evidence="6">Efflux RND transporter periplasmic adaptor subunit</fullName>
    </submittedName>
</protein>
<dbReference type="InterPro" id="IPR058636">
    <property type="entry name" value="Beta-barrel_YknX"/>
</dbReference>
<organism evidence="6 7">
    <name type="scientific">Dyadobacter psychrotolerans</name>
    <dbReference type="NCBI Taxonomy" id="2541721"/>
    <lineage>
        <taxon>Bacteria</taxon>
        <taxon>Pseudomonadati</taxon>
        <taxon>Bacteroidota</taxon>
        <taxon>Cytophagia</taxon>
        <taxon>Cytophagales</taxon>
        <taxon>Spirosomataceae</taxon>
        <taxon>Dyadobacter</taxon>
    </lineage>
</organism>
<evidence type="ECO:0000313" key="7">
    <source>
        <dbReference type="Proteomes" id="UP000294850"/>
    </source>
</evidence>
<evidence type="ECO:0000259" key="4">
    <source>
        <dbReference type="Pfam" id="PF25973"/>
    </source>
</evidence>
<dbReference type="OrthoDB" id="9784685at2"/>
<feature type="domain" description="CzcB-like barrel-sandwich hybrid" evidence="4">
    <location>
        <begin position="71"/>
        <end position="195"/>
    </location>
</feature>
<name>A0A4R5DWE1_9BACT</name>
<dbReference type="Gene3D" id="2.40.50.100">
    <property type="match status" value="1"/>
</dbReference>
<dbReference type="Gene3D" id="2.40.420.20">
    <property type="match status" value="1"/>
</dbReference>
<evidence type="ECO:0000256" key="2">
    <source>
        <dbReference type="SAM" id="Coils"/>
    </source>
</evidence>
<dbReference type="Gene3D" id="2.40.30.170">
    <property type="match status" value="1"/>
</dbReference>
<accession>A0A4R5DWE1</accession>
<dbReference type="GO" id="GO:0015562">
    <property type="term" value="F:efflux transmembrane transporter activity"/>
    <property type="evidence" value="ECO:0007669"/>
    <property type="project" value="TreeGrafter"/>
</dbReference>
<dbReference type="PANTHER" id="PTHR30469:SF15">
    <property type="entry name" value="HLYD FAMILY OF SECRETION PROTEINS"/>
    <property type="match status" value="1"/>
</dbReference>
<dbReference type="PANTHER" id="PTHR30469">
    <property type="entry name" value="MULTIDRUG RESISTANCE PROTEIN MDTA"/>
    <property type="match status" value="1"/>
</dbReference>
<gene>
    <name evidence="6" type="ORF">E0F88_13925</name>
</gene>
<keyword evidence="2" id="KW-0175">Coiled coil</keyword>
<dbReference type="Pfam" id="PF25973">
    <property type="entry name" value="BSH_CzcB"/>
    <property type="match status" value="1"/>
</dbReference>
<sequence length="353" mass="38650">MKRKYIISIALVAIIALIAYKLSANKKQIDANNTPEKKVAVKIPVKYAEVKEQLLELRIVKTGNLAPFKESKVITTSSGILQTVRFELGDQVRQGQVLAIMDNRTQQLDLQKAESNLIKLKADLQTYTELLEGKATTREKVNDIRQNVSDAQVQVDQIRKQMGDASVKAPTSGIISAKNMEQGVFASPGSEIATIINLSRTKVQVNLTEAEVYQIKQGQSVKITTDVYPDVVFSGKVSFISPQADVTHNYMAEIMIENTQKTVLRSGTFVYADFSQKSKQNVLVIPREALTESVKNASVYVVGADNKVVLTPVQPGREMGSLIEIIGGVKAGDRVVTSGQINLKNGTEVSLAN</sequence>
<dbReference type="InterPro" id="IPR058627">
    <property type="entry name" value="MdtA-like_C"/>
</dbReference>
<dbReference type="NCBIfam" id="TIGR01730">
    <property type="entry name" value="RND_mfp"/>
    <property type="match status" value="1"/>
</dbReference>
<evidence type="ECO:0000259" key="3">
    <source>
        <dbReference type="Pfam" id="PF25967"/>
    </source>
</evidence>
<keyword evidence="7" id="KW-1185">Reference proteome</keyword>